<feature type="compositionally biased region" description="Basic and acidic residues" evidence="1">
    <location>
        <begin position="892"/>
        <end position="921"/>
    </location>
</feature>
<sequence length="959" mass="102438">MKIIKWLLISLFFVIVLVGAGAAFLISNFDANQYKDQITSAVKKQTGRDIAIDGELELSVYPDISLALGKTTLSNAEGFAGKHFAQVESANVSVELLPLLKKQVTIDEIRLNGLDLNLHRKADGSTNWDDLAKPSEEEKEPVKEETPNEVVTEMMNNLSVAGISLKDAKIHWRDDQGGQDITLNPVNLKTGSFKPGKPLPVELDINLTQKSPAMTVKAEIDSTVTMSEDKQSFSFAKLKLNTVVSGEPLSGGTLTANLTGDVKANAQTQAFSVKGLHLQSELTGELVSGGKLLANVQGNVNGNAKKITIPDLKLNTNLTGNLIPEGAVKTDLVGNLVADLANQKITLNGMKLNSAINGKPLAGGKADVSLSSNLNFDMAAQLLNLPGLVVDATLQGGHIKDGTANTKITGSPSVNLGKTSVSMPNLDINTNVKGGIVPGETLSQQAKGAVNLNWGSGAGQIDLASLAVKLADLQLTGSNVQIQPLAEKPSVKGNFQTNTFNLKSLLKTLGIEPPVTANPAAMTSTQASFALDANTEKATLNNLALTLDKSKIKGSLGVADFTAPAIRPTLTIDSINLDDYLAPTSDAPASATTAQTSGGNAELLPMETLRGLDIDGSLKIGNIIINKLKLSNIVANIKADKGLVTIDPANASLYKGNYTGKITLDARQATPTMQMKHELAGLRSEGLLFDLFADKYVSGDTKVITEMSSKGNSIDAILANLNGTTSMSFTDGTIRDSSLAEKVSLAVNAFEKKAVEGDKTVVTFTGLSGDWKTTNGVFDTQNLTIESPYFNISGKGFANIAKQELDMKLRIASSDKDNQDIFAPLRVYGTFSDLKFSLQLDELVKSLAKKDLAEAKEKAKQKLKEQEERIKQKLEAEKQALTAKLQKEKAAQEAKLRQKLQAEKDRQMQNLKEKVGEDMTNKLKASLGGSATTEATEDIKKDLEEKAKDKLKEGLRGLF</sequence>
<name>A0A6S6SMF3_9GAMM</name>
<feature type="region of interest" description="Disordered" evidence="1">
    <location>
        <begin position="892"/>
        <end position="937"/>
    </location>
</feature>
<dbReference type="GO" id="GO:0005886">
    <property type="term" value="C:plasma membrane"/>
    <property type="evidence" value="ECO:0007669"/>
    <property type="project" value="TreeGrafter"/>
</dbReference>
<evidence type="ECO:0000256" key="1">
    <source>
        <dbReference type="SAM" id="MobiDB-lite"/>
    </source>
</evidence>
<dbReference type="PANTHER" id="PTHR30441">
    <property type="entry name" value="DUF748 DOMAIN-CONTAINING PROTEIN"/>
    <property type="match status" value="1"/>
</dbReference>
<accession>A0A6S6SMF3</accession>
<dbReference type="GO" id="GO:0090313">
    <property type="term" value="P:regulation of protein targeting to membrane"/>
    <property type="evidence" value="ECO:0007669"/>
    <property type="project" value="TreeGrafter"/>
</dbReference>
<dbReference type="InterPro" id="IPR007844">
    <property type="entry name" value="AsmA"/>
</dbReference>
<dbReference type="Pfam" id="PF05170">
    <property type="entry name" value="AsmA"/>
    <property type="match status" value="1"/>
</dbReference>
<proteinExistence type="predicted"/>
<organism evidence="3">
    <name type="scientific">uncultured Thiotrichaceae bacterium</name>
    <dbReference type="NCBI Taxonomy" id="298394"/>
    <lineage>
        <taxon>Bacteria</taxon>
        <taxon>Pseudomonadati</taxon>
        <taxon>Pseudomonadota</taxon>
        <taxon>Gammaproteobacteria</taxon>
        <taxon>Thiotrichales</taxon>
        <taxon>Thiotrichaceae</taxon>
        <taxon>environmental samples</taxon>
    </lineage>
</organism>
<feature type="domain" description="AsmA" evidence="2">
    <location>
        <begin position="2"/>
        <end position="429"/>
    </location>
</feature>
<gene>
    <name evidence="3" type="ORF">HELGO_WM30746</name>
</gene>
<protein>
    <submittedName>
        <fullName evidence="3">AsmA family protein</fullName>
    </submittedName>
</protein>
<dbReference type="EMBL" id="CACVAY010000017">
    <property type="protein sequence ID" value="CAA6803928.1"/>
    <property type="molecule type" value="Genomic_DNA"/>
</dbReference>
<dbReference type="PANTHER" id="PTHR30441:SF4">
    <property type="entry name" value="PROTEIN ASMA"/>
    <property type="match status" value="1"/>
</dbReference>
<dbReference type="AlphaFoldDB" id="A0A6S6SMF3"/>
<dbReference type="InterPro" id="IPR052894">
    <property type="entry name" value="AsmA-related"/>
</dbReference>
<feature type="region of interest" description="Disordered" evidence="1">
    <location>
        <begin position="125"/>
        <end position="144"/>
    </location>
</feature>
<reference evidence="3" key="1">
    <citation type="submission" date="2020-01" db="EMBL/GenBank/DDBJ databases">
        <authorList>
            <person name="Meier V. D."/>
            <person name="Meier V D."/>
        </authorList>
    </citation>
    <scope>NUCLEOTIDE SEQUENCE</scope>
    <source>
        <strain evidence="3">HLG_WM_MAG_07</strain>
    </source>
</reference>
<feature type="compositionally biased region" description="Basic and acidic residues" evidence="1">
    <location>
        <begin position="130"/>
        <end position="144"/>
    </location>
</feature>
<evidence type="ECO:0000259" key="2">
    <source>
        <dbReference type="Pfam" id="PF05170"/>
    </source>
</evidence>
<evidence type="ECO:0000313" key="3">
    <source>
        <dbReference type="EMBL" id="CAA6803928.1"/>
    </source>
</evidence>